<keyword evidence="6" id="KW-1185">Reference proteome</keyword>
<dbReference type="GO" id="GO:0016491">
    <property type="term" value="F:oxidoreductase activity"/>
    <property type="evidence" value="ECO:0007669"/>
    <property type="project" value="UniProtKB-KW"/>
</dbReference>
<keyword evidence="1" id="KW-0285">Flavoprotein</keyword>
<protein>
    <recommendedName>
        <fullName evidence="7">L-ornithine N(5)-oxygenase</fullName>
    </recommendedName>
</protein>
<accession>A0A4V4HTL0</accession>
<evidence type="ECO:0000256" key="2">
    <source>
        <dbReference type="ARBA" id="ARBA00022827"/>
    </source>
</evidence>
<keyword evidence="2" id="KW-0274">FAD</keyword>
<comment type="caution">
    <text evidence="5">The sequence shown here is derived from an EMBL/GenBank/DDBJ whole genome shotgun (WGS) entry which is preliminary data.</text>
</comment>
<dbReference type="InterPro" id="IPR050346">
    <property type="entry name" value="FMO-like"/>
</dbReference>
<evidence type="ECO:0000256" key="1">
    <source>
        <dbReference type="ARBA" id="ARBA00022630"/>
    </source>
</evidence>
<evidence type="ECO:0000256" key="4">
    <source>
        <dbReference type="SAM" id="MobiDB-lite"/>
    </source>
</evidence>
<evidence type="ECO:0000313" key="5">
    <source>
        <dbReference type="EMBL" id="THV45936.1"/>
    </source>
</evidence>
<sequence length="625" mass="70006">MSPLPSGDVLCPYKEVRDTRTMGDENLKMQDEVEYDLVIVGAGPSGIVLARFYLSIYPTHRLAILEQEDVIGGVWSSARQYPGFRSESGLRMTGFSDIPIVLPPDTNTYHDTFEAKYVTNYLEEYVDVHVYNEKSLRDRVIFRFKVGGIEKIDGIWSIWSEVHENGNGNEHKRMIKTNKLAIATGQNSLPYIPSFPNQTNFQSPIVHQKHFGQISTSALAPDSPYTAVTILGGGKSAADMVYECVKAGKKVSWLIRQSGEGPAIFAGAKGRGQYRNGAEMSATRAFSALSPSCFAEQTWLSKFIHRSWIMNSIVSRIWKGADGEAAKLADFERKDALPGFEGLKFESEIFWCNGPIGLIHHDDFWDTVARNVRLYRGDIAKLDSHAIVLENGTVIHTDMLLCGTGWKRGYPFLTPAQTREFGLPHPVVDDSEEESRIWDSLTENATQEILTSFPKLRNPPGPIHTQDQHETNRAVPTTPTRLYNLLAPLNDLENPSLVFLSHIHLSNAFRLAEAQAIWTTAYFSSHLSLPRLQEARRAVAYQNTFSKLRYPAHGGRGNYFHLDLVGYTDMLMREVGLGSHRKKGWWADLVGPCVAGDFGGMREEFLGKFGGGREEERNEEKVVVG</sequence>
<gene>
    <name evidence="5" type="ORF">BGAL_0435g00060</name>
</gene>
<dbReference type="Proteomes" id="UP000308671">
    <property type="component" value="Unassembled WGS sequence"/>
</dbReference>
<organism evidence="5 6">
    <name type="scientific">Botrytis galanthina</name>
    <dbReference type="NCBI Taxonomy" id="278940"/>
    <lineage>
        <taxon>Eukaryota</taxon>
        <taxon>Fungi</taxon>
        <taxon>Dikarya</taxon>
        <taxon>Ascomycota</taxon>
        <taxon>Pezizomycotina</taxon>
        <taxon>Leotiomycetes</taxon>
        <taxon>Helotiales</taxon>
        <taxon>Sclerotiniaceae</taxon>
        <taxon>Botrytis</taxon>
    </lineage>
</organism>
<dbReference type="SUPFAM" id="SSF51905">
    <property type="entry name" value="FAD/NAD(P)-binding domain"/>
    <property type="match status" value="2"/>
</dbReference>
<dbReference type="OrthoDB" id="2915840at2759"/>
<dbReference type="PANTHER" id="PTHR23023">
    <property type="entry name" value="DIMETHYLANILINE MONOOXYGENASE"/>
    <property type="match status" value="1"/>
</dbReference>
<dbReference type="EMBL" id="PQXL01000434">
    <property type="protein sequence ID" value="THV45936.1"/>
    <property type="molecule type" value="Genomic_DNA"/>
</dbReference>
<proteinExistence type="predicted"/>
<dbReference type="AlphaFoldDB" id="A0A4V4HTL0"/>
<feature type="region of interest" description="Disordered" evidence="4">
    <location>
        <begin position="453"/>
        <end position="473"/>
    </location>
</feature>
<dbReference type="InterPro" id="IPR036188">
    <property type="entry name" value="FAD/NAD-bd_sf"/>
</dbReference>
<evidence type="ECO:0000313" key="6">
    <source>
        <dbReference type="Proteomes" id="UP000308671"/>
    </source>
</evidence>
<dbReference type="Gene3D" id="3.50.50.60">
    <property type="entry name" value="FAD/NAD(P)-binding domain"/>
    <property type="match status" value="2"/>
</dbReference>
<evidence type="ECO:0008006" key="7">
    <source>
        <dbReference type="Google" id="ProtNLM"/>
    </source>
</evidence>
<keyword evidence="3" id="KW-0560">Oxidoreductase</keyword>
<evidence type="ECO:0000256" key="3">
    <source>
        <dbReference type="ARBA" id="ARBA00023002"/>
    </source>
</evidence>
<reference evidence="5 6" key="1">
    <citation type="submission" date="2017-12" db="EMBL/GenBank/DDBJ databases">
        <title>Comparative genomics of Botrytis spp.</title>
        <authorList>
            <person name="Valero-Jimenez C.A."/>
            <person name="Tapia P."/>
            <person name="Veloso J."/>
            <person name="Silva-Moreno E."/>
            <person name="Staats M."/>
            <person name="Valdes J.H."/>
            <person name="Van Kan J.A.L."/>
        </authorList>
    </citation>
    <scope>NUCLEOTIDE SEQUENCE [LARGE SCALE GENOMIC DNA]</scope>
    <source>
        <strain evidence="5 6">MUCL435</strain>
    </source>
</reference>
<dbReference type="Pfam" id="PF13738">
    <property type="entry name" value="Pyr_redox_3"/>
    <property type="match status" value="1"/>
</dbReference>
<name>A0A4V4HTL0_9HELO</name>